<dbReference type="RefSeq" id="WP_151013312.1">
    <property type="nucleotide sequence ID" value="NZ_CBDRJA010000012.1"/>
</dbReference>
<dbReference type="EMBL" id="WAAR01000066">
    <property type="protein sequence ID" value="KAB1111969.1"/>
    <property type="molecule type" value="Genomic_DNA"/>
</dbReference>
<accession>A0ABQ6UFM1</accession>
<protein>
    <submittedName>
        <fullName evidence="1">Uncharacterized protein</fullName>
    </submittedName>
</protein>
<comment type="caution">
    <text evidence="1">The sequence shown here is derived from an EMBL/GenBank/DDBJ whole genome shotgun (WGS) entry which is preliminary data.</text>
</comment>
<evidence type="ECO:0000313" key="2">
    <source>
        <dbReference type="Proteomes" id="UP000471364"/>
    </source>
</evidence>
<gene>
    <name evidence="1" type="ORF">F6X54_15960</name>
</gene>
<keyword evidence="2" id="KW-1185">Reference proteome</keyword>
<sequence length="381" mass="41842">MMQPLTAAPRDHLTEAQVRWLIQDSPAVETAHGCELVDQNLEVIDDISDDVDGDSASVARRSYNAVHGAARLTISRDLDWGTAIVRPYMVLTDGVISARFNLGAYYTALPRQSTGQNLPAHDVTGYDILDRLNDKTGTSYAVDAGVEVLTAVETILTDRGYTRYILDPSAAGKTLPSAYVSPLDDNKTWLNIVNDLLALVAYQGMWSDWNGYLRGEPYQRPADRTVEWVYDLDPATSIISPERTYTLDTYEAPNRWVAIRNNDIDGATPVEGNGIFTFENLTSGPTSIEARGGRTITRPVRFSAADQAALEAQAWLAIDADMRIPQTITHTTGPNPLHWHFDKITLDDPAAGGLGPWADVLATGWMLPLGGGDMDHEWQVL</sequence>
<evidence type="ECO:0000313" key="1">
    <source>
        <dbReference type="EMBL" id="KAB1111969.1"/>
    </source>
</evidence>
<name>A0ABQ6UFM1_9ACTN</name>
<organism evidence="1 2">
    <name type="scientific">Micromonospora aurantiaca</name>
    <name type="common">nom. illeg.</name>
    <dbReference type="NCBI Taxonomy" id="47850"/>
    <lineage>
        <taxon>Bacteria</taxon>
        <taxon>Bacillati</taxon>
        <taxon>Actinomycetota</taxon>
        <taxon>Actinomycetes</taxon>
        <taxon>Micromonosporales</taxon>
        <taxon>Micromonosporaceae</taxon>
        <taxon>Micromonospora</taxon>
    </lineage>
</organism>
<reference evidence="1 2" key="1">
    <citation type="submission" date="2019-09" db="EMBL/GenBank/DDBJ databases">
        <title>High taxonomic diversity of Micromonospora strains isolated from Medicago sativa nodules in different geographical locations.</title>
        <authorList>
            <person name="Martinez-Hidalgo P."/>
            <person name="Flores-Felix J.D."/>
            <person name="Velazquez E."/>
            <person name="Brau L."/>
            <person name="Trujillo M.E."/>
            <person name="Martinez-Molina E."/>
        </authorList>
    </citation>
    <scope>NUCLEOTIDE SEQUENCE [LARGE SCALE GENOMIC DNA]</scope>
    <source>
        <strain evidence="1 2">ALFB5</strain>
    </source>
</reference>
<proteinExistence type="predicted"/>
<dbReference type="Proteomes" id="UP000471364">
    <property type="component" value="Unassembled WGS sequence"/>
</dbReference>